<keyword evidence="3" id="KW-0804">Transcription</keyword>
<dbReference type="SMART" id="SM00342">
    <property type="entry name" value="HTH_ARAC"/>
    <property type="match status" value="1"/>
</dbReference>
<dbReference type="Proteomes" id="UP000244223">
    <property type="component" value="Unassembled WGS sequence"/>
</dbReference>
<dbReference type="GO" id="GO:0005829">
    <property type="term" value="C:cytosol"/>
    <property type="evidence" value="ECO:0007669"/>
    <property type="project" value="TreeGrafter"/>
</dbReference>
<dbReference type="GO" id="GO:0003700">
    <property type="term" value="F:DNA-binding transcription factor activity"/>
    <property type="evidence" value="ECO:0007669"/>
    <property type="project" value="InterPro"/>
</dbReference>
<sequence length="338" mass="38018">MTNNLQSLPVVYPLLLVDVAANWQVKPEELLSDLGLTREMLLDPQRRISFDDLNKLIIKAGQLTQEAALAIYFGQKMQISMHGFVGFAALTAANVREALMIAERFVGMISSIVNLRLEEGTDESAIYLEMNTQLQPLREVAVLAVMFGFAHMGQAATGQLVTGRAELDFPPPSYLEPLIPFLPAQVSFNQAQNRIIFPSSYLDLPLVMANPVASQIALTQCEQELQRFGLEQPFIAQVKALMFDEKYGFSTLEQVAQRLHMSERTLKRQLAKYDVTYTDLVEDTRKQKALDLLANPKLSLEDISEHLGYSDMANFTRAFKRWTEQTPAAYRKSLGKPI</sequence>
<feature type="domain" description="HTH araC/xylS-type" evidence="4">
    <location>
        <begin position="251"/>
        <end position="333"/>
    </location>
</feature>
<dbReference type="InterPro" id="IPR032687">
    <property type="entry name" value="AraC-type_N"/>
</dbReference>
<keyword evidence="1" id="KW-0805">Transcription regulation</keyword>
<reference evidence="5 6" key="1">
    <citation type="submission" date="2018-04" db="EMBL/GenBank/DDBJ databases">
        <title>Genomic Encyclopedia of Archaeal and Bacterial Type Strains, Phase II (KMG-II): from individual species to whole genera.</title>
        <authorList>
            <person name="Goeker M."/>
        </authorList>
    </citation>
    <scope>NUCLEOTIDE SEQUENCE [LARGE SCALE GENOMIC DNA]</scope>
    <source>
        <strain evidence="5 6">DSM 5822</strain>
    </source>
</reference>
<dbReference type="PROSITE" id="PS01124">
    <property type="entry name" value="HTH_ARAC_FAMILY_2"/>
    <property type="match status" value="1"/>
</dbReference>
<dbReference type="RefSeq" id="WP_107864135.1">
    <property type="nucleotide sequence ID" value="NZ_QAON01000001.1"/>
</dbReference>
<dbReference type="GO" id="GO:0000976">
    <property type="term" value="F:transcription cis-regulatory region binding"/>
    <property type="evidence" value="ECO:0007669"/>
    <property type="project" value="TreeGrafter"/>
</dbReference>
<evidence type="ECO:0000256" key="3">
    <source>
        <dbReference type="ARBA" id="ARBA00023163"/>
    </source>
</evidence>
<evidence type="ECO:0000259" key="4">
    <source>
        <dbReference type="PROSITE" id="PS01124"/>
    </source>
</evidence>
<dbReference type="SUPFAM" id="SSF46689">
    <property type="entry name" value="Homeodomain-like"/>
    <property type="match status" value="1"/>
</dbReference>
<organism evidence="5 6">
    <name type="scientific">Agitococcus lubricus</name>
    <dbReference type="NCBI Taxonomy" id="1077255"/>
    <lineage>
        <taxon>Bacteria</taxon>
        <taxon>Pseudomonadati</taxon>
        <taxon>Pseudomonadota</taxon>
        <taxon>Gammaproteobacteria</taxon>
        <taxon>Moraxellales</taxon>
        <taxon>Moraxellaceae</taxon>
        <taxon>Agitococcus</taxon>
    </lineage>
</organism>
<evidence type="ECO:0000256" key="2">
    <source>
        <dbReference type="ARBA" id="ARBA00023125"/>
    </source>
</evidence>
<dbReference type="InterPro" id="IPR009057">
    <property type="entry name" value="Homeodomain-like_sf"/>
</dbReference>
<evidence type="ECO:0000313" key="5">
    <source>
        <dbReference type="EMBL" id="PTQ91108.1"/>
    </source>
</evidence>
<dbReference type="PANTHER" id="PTHR47894">
    <property type="entry name" value="HTH-TYPE TRANSCRIPTIONAL REGULATOR GADX"/>
    <property type="match status" value="1"/>
</dbReference>
<proteinExistence type="predicted"/>
<keyword evidence="6" id="KW-1185">Reference proteome</keyword>
<dbReference type="Gene3D" id="1.10.10.60">
    <property type="entry name" value="Homeodomain-like"/>
    <property type="match status" value="1"/>
</dbReference>
<accession>A0A2T5J3J4</accession>
<comment type="caution">
    <text evidence="5">The sequence shown here is derived from an EMBL/GenBank/DDBJ whole genome shotgun (WGS) entry which is preliminary data.</text>
</comment>
<dbReference type="OrthoDB" id="9759232at2"/>
<dbReference type="Pfam" id="PF12833">
    <property type="entry name" value="HTH_18"/>
    <property type="match status" value="1"/>
</dbReference>
<evidence type="ECO:0000313" key="6">
    <source>
        <dbReference type="Proteomes" id="UP000244223"/>
    </source>
</evidence>
<dbReference type="PANTHER" id="PTHR47894:SF1">
    <property type="entry name" value="HTH-TYPE TRANSCRIPTIONAL REGULATOR VQSM"/>
    <property type="match status" value="1"/>
</dbReference>
<keyword evidence="2" id="KW-0238">DNA-binding</keyword>
<dbReference type="AlphaFoldDB" id="A0A2T5J3J4"/>
<dbReference type="EMBL" id="QAON01000001">
    <property type="protein sequence ID" value="PTQ91108.1"/>
    <property type="molecule type" value="Genomic_DNA"/>
</dbReference>
<dbReference type="InterPro" id="IPR018060">
    <property type="entry name" value="HTH_AraC"/>
</dbReference>
<protein>
    <submittedName>
        <fullName evidence="5">Helix-turn-helix protein</fullName>
    </submittedName>
</protein>
<dbReference type="Pfam" id="PF12625">
    <property type="entry name" value="Arabinose_bd"/>
    <property type="match status" value="1"/>
</dbReference>
<evidence type="ECO:0000256" key="1">
    <source>
        <dbReference type="ARBA" id="ARBA00023015"/>
    </source>
</evidence>
<name>A0A2T5J3J4_9GAMM</name>
<gene>
    <name evidence="5" type="ORF">C8N29_101180</name>
</gene>